<dbReference type="Proteomes" id="UP001306950">
    <property type="component" value="Unassembled WGS sequence"/>
</dbReference>
<proteinExistence type="predicted"/>
<evidence type="ECO:0000313" key="2">
    <source>
        <dbReference type="EMBL" id="MEF2966014.1"/>
    </source>
</evidence>
<sequence length="310" mass="35838">MFENLNERMAELKEKGRLQEKWEKRLAQLKQEVRSLEQAREDARKRLASEEKDVERLTGMSLSNLLHSVLGNKTERLDEEQREVVTARLKYEEADRAVADAGRQIEQLERQLREVKRWKIDYDVIFQEKEKQILQENIELKELAERQAALTVEVKELAEAALAGEAVRSDLSRAEESLRSAHSWGTYDMLGGGMLSTHIKHSRLDEAMEHIYAAQSSLRRFEQELQDVNAGLFSAGLEVGGLLKFSDYFFDGLIADWLVQGRIKEAQSQVEAKQSEVVRLLSELQSANRRTESELETVRRKYVQIVETYN</sequence>
<keyword evidence="1" id="KW-0175">Coiled coil</keyword>
<accession>A0ABU7VT11</accession>
<comment type="caution">
    <text evidence="2">The sequence shown here is derived from an EMBL/GenBank/DDBJ whole genome shotgun (WGS) entry which is preliminary data.</text>
</comment>
<dbReference type="RefSeq" id="WP_331846236.1">
    <property type="nucleotide sequence ID" value="NZ_JAZHPZ010000003.1"/>
</dbReference>
<keyword evidence="3" id="KW-1185">Reference proteome</keyword>
<gene>
    <name evidence="2" type="ORF">V3851_09240</name>
</gene>
<feature type="coiled-coil region" evidence="1">
    <location>
        <begin position="263"/>
        <end position="301"/>
    </location>
</feature>
<reference evidence="2 3" key="1">
    <citation type="submission" date="2024-02" db="EMBL/GenBank/DDBJ databases">
        <title>A nitrogen-fixing paenibacillus bacterium.</title>
        <authorList>
            <person name="Zhang W.L."/>
            <person name="Chen S.F."/>
        </authorList>
    </citation>
    <scope>NUCLEOTIDE SEQUENCE [LARGE SCALE GENOMIC DNA]</scope>
    <source>
        <strain evidence="2 3">M1</strain>
    </source>
</reference>
<evidence type="ECO:0000313" key="3">
    <source>
        <dbReference type="Proteomes" id="UP001306950"/>
    </source>
</evidence>
<protein>
    <submittedName>
        <fullName evidence="2">Uncharacterized protein</fullName>
    </submittedName>
</protein>
<dbReference type="EMBL" id="JAZHPZ010000003">
    <property type="protein sequence ID" value="MEF2966014.1"/>
    <property type="molecule type" value="Genomic_DNA"/>
</dbReference>
<organism evidence="2 3">
    <name type="scientific">Paenibacillus haidiansis</name>
    <dbReference type="NCBI Taxonomy" id="1574488"/>
    <lineage>
        <taxon>Bacteria</taxon>
        <taxon>Bacillati</taxon>
        <taxon>Bacillota</taxon>
        <taxon>Bacilli</taxon>
        <taxon>Bacillales</taxon>
        <taxon>Paenibacillaceae</taxon>
        <taxon>Paenibacillus</taxon>
    </lineage>
</organism>
<name>A0ABU7VT11_9BACL</name>
<evidence type="ECO:0000256" key="1">
    <source>
        <dbReference type="SAM" id="Coils"/>
    </source>
</evidence>
<feature type="coiled-coil region" evidence="1">
    <location>
        <begin position="12"/>
        <end position="160"/>
    </location>
</feature>